<dbReference type="EC" id="2.7.13.3" evidence="2"/>
<gene>
    <name evidence="12" type="ORF">SAMN04488090_1286</name>
</gene>
<dbReference type="InterPro" id="IPR004358">
    <property type="entry name" value="Sig_transdc_His_kin-like_C"/>
</dbReference>
<keyword evidence="3 7" id="KW-0597">Phosphoprotein</keyword>
<keyword evidence="5 12" id="KW-0418">Kinase</keyword>
<name>A0A1G9L7F8_9BACT</name>
<dbReference type="Pfam" id="PF02518">
    <property type="entry name" value="HATPase_c"/>
    <property type="match status" value="1"/>
</dbReference>
<dbReference type="OrthoDB" id="9811889at2"/>
<keyword evidence="9" id="KW-0472">Membrane</keyword>
<keyword evidence="9" id="KW-0812">Transmembrane</keyword>
<dbReference type="PRINTS" id="PR00344">
    <property type="entry name" value="BCTRLSENSOR"/>
</dbReference>
<dbReference type="Gene3D" id="3.30.565.10">
    <property type="entry name" value="Histidine kinase-like ATPase, C-terminal domain"/>
    <property type="match status" value="1"/>
</dbReference>
<dbReference type="PANTHER" id="PTHR45339">
    <property type="entry name" value="HYBRID SIGNAL TRANSDUCTION HISTIDINE KINASE J"/>
    <property type="match status" value="1"/>
</dbReference>
<evidence type="ECO:0000259" key="10">
    <source>
        <dbReference type="PROSITE" id="PS50109"/>
    </source>
</evidence>
<dbReference type="SMART" id="SM00387">
    <property type="entry name" value="HATPase_c"/>
    <property type="match status" value="1"/>
</dbReference>
<keyword evidence="9" id="KW-1133">Transmembrane helix</keyword>
<dbReference type="STRING" id="563176.SAMN04488090_1286"/>
<evidence type="ECO:0000256" key="1">
    <source>
        <dbReference type="ARBA" id="ARBA00000085"/>
    </source>
</evidence>
<evidence type="ECO:0000256" key="6">
    <source>
        <dbReference type="ARBA" id="ARBA00023012"/>
    </source>
</evidence>
<dbReference type="PANTHER" id="PTHR45339:SF1">
    <property type="entry name" value="HYBRID SIGNAL TRANSDUCTION HISTIDINE KINASE J"/>
    <property type="match status" value="1"/>
</dbReference>
<dbReference type="SMART" id="SM00388">
    <property type="entry name" value="HisKA"/>
    <property type="match status" value="1"/>
</dbReference>
<dbReference type="FunFam" id="3.30.565.10:FF:000010">
    <property type="entry name" value="Sensor histidine kinase RcsC"/>
    <property type="match status" value="1"/>
</dbReference>
<dbReference type="SUPFAM" id="SSF55781">
    <property type="entry name" value="GAF domain-like"/>
    <property type="match status" value="1"/>
</dbReference>
<dbReference type="InterPro" id="IPR001789">
    <property type="entry name" value="Sig_transdc_resp-reg_receiver"/>
</dbReference>
<dbReference type="CDD" id="cd00082">
    <property type="entry name" value="HisKA"/>
    <property type="match status" value="1"/>
</dbReference>
<dbReference type="Gene3D" id="3.30.450.40">
    <property type="match status" value="1"/>
</dbReference>
<dbReference type="Gene3D" id="3.40.50.2300">
    <property type="match status" value="2"/>
</dbReference>
<keyword evidence="13" id="KW-1185">Reference proteome</keyword>
<feature type="domain" description="Response regulatory" evidence="11">
    <location>
        <begin position="727"/>
        <end position="839"/>
    </location>
</feature>
<evidence type="ECO:0000313" key="12">
    <source>
        <dbReference type="EMBL" id="SDL57505.1"/>
    </source>
</evidence>
<evidence type="ECO:0000259" key="11">
    <source>
        <dbReference type="PROSITE" id="PS50110"/>
    </source>
</evidence>
<dbReference type="RefSeq" id="WP_093199239.1">
    <property type="nucleotide sequence ID" value="NZ_FNGS01000002.1"/>
</dbReference>
<feature type="modified residue" description="4-aspartylphosphate" evidence="7">
    <location>
        <position position="776"/>
    </location>
</feature>
<reference evidence="12 13" key="1">
    <citation type="submission" date="2016-10" db="EMBL/GenBank/DDBJ databases">
        <authorList>
            <person name="de Groot N.N."/>
        </authorList>
    </citation>
    <scope>NUCLEOTIDE SEQUENCE [LARGE SCALE GENOMIC DNA]</scope>
    <source>
        <strain evidence="12 13">DSM 21668</strain>
    </source>
</reference>
<dbReference type="SUPFAM" id="SSF47384">
    <property type="entry name" value="Homodimeric domain of signal transducing histidine kinase"/>
    <property type="match status" value="1"/>
</dbReference>
<evidence type="ECO:0000256" key="5">
    <source>
        <dbReference type="ARBA" id="ARBA00022777"/>
    </source>
</evidence>
<evidence type="ECO:0000256" key="4">
    <source>
        <dbReference type="ARBA" id="ARBA00022679"/>
    </source>
</evidence>
<dbReference type="InterPro" id="IPR003661">
    <property type="entry name" value="HisK_dim/P_dom"/>
</dbReference>
<dbReference type="CDD" id="cd17546">
    <property type="entry name" value="REC_hyHK_CKI1_RcsC-like"/>
    <property type="match status" value="1"/>
</dbReference>
<evidence type="ECO:0000256" key="2">
    <source>
        <dbReference type="ARBA" id="ARBA00012438"/>
    </source>
</evidence>
<feature type="transmembrane region" description="Helical" evidence="9">
    <location>
        <begin position="12"/>
        <end position="32"/>
    </location>
</feature>
<feature type="transmembrane region" description="Helical" evidence="9">
    <location>
        <begin position="176"/>
        <end position="199"/>
    </location>
</feature>
<dbReference type="InterPro" id="IPR003018">
    <property type="entry name" value="GAF"/>
</dbReference>
<dbReference type="Pfam" id="PF13185">
    <property type="entry name" value="GAF_2"/>
    <property type="match status" value="1"/>
</dbReference>
<dbReference type="EMBL" id="FNGS01000002">
    <property type="protein sequence ID" value="SDL57505.1"/>
    <property type="molecule type" value="Genomic_DNA"/>
</dbReference>
<evidence type="ECO:0000256" key="8">
    <source>
        <dbReference type="SAM" id="Coils"/>
    </source>
</evidence>
<evidence type="ECO:0000256" key="7">
    <source>
        <dbReference type="PROSITE-ProRule" id="PRU00169"/>
    </source>
</evidence>
<dbReference type="Proteomes" id="UP000198901">
    <property type="component" value="Unassembled WGS sequence"/>
</dbReference>
<protein>
    <recommendedName>
        <fullName evidence="2">histidine kinase</fullName>
        <ecNumber evidence="2">2.7.13.3</ecNumber>
    </recommendedName>
</protein>
<feature type="domain" description="Response regulatory" evidence="11">
    <location>
        <begin position="992"/>
        <end position="1109"/>
    </location>
</feature>
<keyword evidence="4" id="KW-0808">Transferase</keyword>
<dbReference type="InterPro" id="IPR029016">
    <property type="entry name" value="GAF-like_dom_sf"/>
</dbReference>
<sequence length="1112" mass="124466">MFILSVRNKFIIGFSVGLLLLIGVGTLTYLTFRRQAADSDWVSHTYQTVGDLENIRITVQRMQVAQRDRRINPDNHYASSDYTHARQELVPVMTHLKGLIVDNLAQTQRLSRVNELLDDLYLFWGKPEHGTHSMAVLAEESKRLKAVQSLLFQMTDIEKILLINREKERQLSLTQASVTIFVGMGLTLAIAILLIYLVLNELTQRQKAQKELKQRLRELSQANQASERQNELLAGASRINNALQGQHSIEELGTDIIRELLNLLQIPAGVFYVAEEERLIKKGAIGLTQGDSVSWAFGEGLVGRAAVRKELLVVSDVPADYWKLRSGAGEALPGQAAFLPLLIDKEVIGLLELVSFGPFRDEQLDLLRAVSHNISLALETAAAQEINTRLLTRVREHQAALERQQETLQQTNEELIRQAEVLQASEEELKVQEEELRQVNAELEERNEAMESARQALIAKARELEVTSKYKSEFLANMSHELRTPLNSVLILARMLADNRTGNLTEKQIEHAKVIFKSGNDLLDLINDILDLSKIEAGKIELQIERISTRTLVTDMEELFAVVGDEKGIEFRTVIESGSPAMLSTDYHRVEQILKNLLSNAFKFTPKGGTISLTVSPEEDRIRLAVRDTGIGIPPEKQRIIFDAFRQADGSTNRKFGGTGLGLAISRELAILLGGEIRLESAEGDGSTFSLLLPTSAEEFVVVEEEPVLKTREPQPEPAPAEDGKRTLLIIEDDPVFAGVLKDLTELRGYQAIVALDGEKGLEYARLYKPVAMLLDIQLPGISGWDVLKVLKKDPDLKHIPVHIISGSDEPRNSLNGAVTFLKKPVSQQALDEAFRLIGEDSPLPMKKVLVLVGDYLRDSSLKNWLAERDLEIQLRYVSTFQQLAEALPGDTYDCILIDEGSDAEYVAAGLEDLRSALASRPVPVILFLNHDLTPNDEIQLKKVTDVIIRNSQLAKDRLLDEMELFLFKIENKPATPLPQAEMPQKDLKGKKVLVVDDDMRNVFALSTLLEEQEMEVVTAGDGREALDLLSANPDTDIILMDIMMPEMDGYEAMRRIRSDVRHFQLPIIALTAKAMQGDREKCIEAGASDYITKPVDSRQLFSLMRVWLSQV</sequence>
<feature type="modified residue" description="4-aspartylphosphate" evidence="7">
    <location>
        <position position="1042"/>
    </location>
</feature>
<keyword evidence="8" id="KW-0175">Coiled coil</keyword>
<dbReference type="InterPro" id="IPR036890">
    <property type="entry name" value="HATPase_C_sf"/>
</dbReference>
<evidence type="ECO:0000256" key="9">
    <source>
        <dbReference type="SAM" id="Phobius"/>
    </source>
</evidence>
<dbReference type="SMART" id="SM00448">
    <property type="entry name" value="REC"/>
    <property type="match status" value="2"/>
</dbReference>
<accession>A0A1G9L7F8</accession>
<dbReference type="Gene3D" id="1.10.287.130">
    <property type="match status" value="1"/>
</dbReference>
<comment type="catalytic activity">
    <reaction evidence="1">
        <text>ATP + protein L-histidine = ADP + protein N-phospho-L-histidine.</text>
        <dbReference type="EC" id="2.7.13.3"/>
    </reaction>
</comment>
<dbReference type="SUPFAM" id="SSF55874">
    <property type="entry name" value="ATPase domain of HSP90 chaperone/DNA topoisomerase II/histidine kinase"/>
    <property type="match status" value="1"/>
</dbReference>
<dbReference type="InterPro" id="IPR005467">
    <property type="entry name" value="His_kinase_dom"/>
</dbReference>
<keyword evidence="6" id="KW-0902">Two-component regulatory system</keyword>
<dbReference type="CDD" id="cd16922">
    <property type="entry name" value="HATPase_EvgS-ArcB-TorS-like"/>
    <property type="match status" value="1"/>
</dbReference>
<proteinExistence type="predicted"/>
<dbReference type="GO" id="GO:0000155">
    <property type="term" value="F:phosphorelay sensor kinase activity"/>
    <property type="evidence" value="ECO:0007669"/>
    <property type="project" value="InterPro"/>
</dbReference>
<dbReference type="Pfam" id="PF00072">
    <property type="entry name" value="Response_reg"/>
    <property type="match status" value="2"/>
</dbReference>
<dbReference type="InterPro" id="IPR011006">
    <property type="entry name" value="CheY-like_superfamily"/>
</dbReference>
<dbReference type="Pfam" id="PF05227">
    <property type="entry name" value="CHASE3"/>
    <property type="match status" value="1"/>
</dbReference>
<dbReference type="SMART" id="SM00065">
    <property type="entry name" value="GAF"/>
    <property type="match status" value="1"/>
</dbReference>
<feature type="domain" description="Histidine kinase" evidence="10">
    <location>
        <begin position="477"/>
        <end position="697"/>
    </location>
</feature>
<dbReference type="PROSITE" id="PS50109">
    <property type="entry name" value="HIS_KIN"/>
    <property type="match status" value="1"/>
</dbReference>
<dbReference type="SUPFAM" id="SSF52172">
    <property type="entry name" value="CheY-like"/>
    <property type="match status" value="2"/>
</dbReference>
<feature type="coiled-coil region" evidence="8">
    <location>
        <begin position="199"/>
        <end position="229"/>
    </location>
</feature>
<organism evidence="12 13">
    <name type="scientific">Siphonobacter aquaeclarae</name>
    <dbReference type="NCBI Taxonomy" id="563176"/>
    <lineage>
        <taxon>Bacteria</taxon>
        <taxon>Pseudomonadati</taxon>
        <taxon>Bacteroidota</taxon>
        <taxon>Cytophagia</taxon>
        <taxon>Cytophagales</taxon>
        <taxon>Cytophagaceae</taxon>
        <taxon>Siphonobacter</taxon>
    </lineage>
</organism>
<dbReference type="InterPro" id="IPR007891">
    <property type="entry name" value="CHASE3"/>
</dbReference>
<evidence type="ECO:0000256" key="3">
    <source>
        <dbReference type="ARBA" id="ARBA00022553"/>
    </source>
</evidence>
<dbReference type="InterPro" id="IPR036097">
    <property type="entry name" value="HisK_dim/P_sf"/>
</dbReference>
<dbReference type="PROSITE" id="PS50110">
    <property type="entry name" value="RESPONSE_REGULATORY"/>
    <property type="match status" value="2"/>
</dbReference>
<dbReference type="Pfam" id="PF00512">
    <property type="entry name" value="HisKA"/>
    <property type="match status" value="1"/>
</dbReference>
<evidence type="ECO:0000313" key="13">
    <source>
        <dbReference type="Proteomes" id="UP000198901"/>
    </source>
</evidence>
<dbReference type="InterPro" id="IPR003594">
    <property type="entry name" value="HATPase_dom"/>
</dbReference>
<feature type="coiled-coil region" evidence="8">
    <location>
        <begin position="387"/>
        <end position="467"/>
    </location>
</feature>
<dbReference type="AlphaFoldDB" id="A0A1G9L7F8"/>